<gene>
    <name evidence="2" type="ORF">ABRZ07_02295</name>
    <name evidence="1" type="ORF">ABRZ09_05385</name>
</gene>
<name>A0AB39D8Y0_9BURK</name>
<dbReference type="InterPro" id="IPR010261">
    <property type="entry name" value="Tir_chaperone"/>
</dbReference>
<dbReference type="Gene3D" id="3.30.1460.10">
    <property type="match status" value="1"/>
</dbReference>
<dbReference type="GO" id="GO:0030254">
    <property type="term" value="P:protein secretion by the type III secretion system"/>
    <property type="evidence" value="ECO:0007669"/>
    <property type="project" value="InterPro"/>
</dbReference>
<proteinExistence type="predicted"/>
<evidence type="ECO:0000313" key="2">
    <source>
        <dbReference type="EMBL" id="XDJ80362.1"/>
    </source>
</evidence>
<dbReference type="CDD" id="cd17020">
    <property type="entry name" value="T3SC_IA_ShcM-like"/>
    <property type="match status" value="1"/>
</dbReference>
<dbReference type="EMBL" id="CP158267">
    <property type="protein sequence ID" value="XDJ80362.1"/>
    <property type="molecule type" value="Genomic_DNA"/>
</dbReference>
<sequence length="137" mass="14518">MKMPAENKDYENALKNLAAHVGVDEAALLRSGELTIDGVPVGLSLEPGTEAEPVIQVFCPVGMIPQDGADHVHRELLRANAFGVGTGGATFGVQKNTGRVVLAQRLKAESGAQALARTMRHLAGLVQVWQRQLGLQA</sequence>
<accession>A0AB39D8Y0</accession>
<organism evidence="1">
    <name type="scientific">Castellaniella ginsengisoli</name>
    <dbReference type="NCBI Taxonomy" id="546114"/>
    <lineage>
        <taxon>Bacteria</taxon>
        <taxon>Pseudomonadati</taxon>
        <taxon>Pseudomonadota</taxon>
        <taxon>Betaproteobacteria</taxon>
        <taxon>Burkholderiales</taxon>
        <taxon>Alcaligenaceae</taxon>
        <taxon>Castellaniella</taxon>
    </lineage>
</organism>
<dbReference type="EMBL" id="CP158255">
    <property type="protein sequence ID" value="XDJ51281.1"/>
    <property type="molecule type" value="Genomic_DNA"/>
</dbReference>
<dbReference type="RefSeq" id="WP_368647433.1">
    <property type="nucleotide sequence ID" value="NZ_CP158255.1"/>
</dbReference>
<dbReference type="Pfam" id="PF05932">
    <property type="entry name" value="CesT"/>
    <property type="match status" value="1"/>
</dbReference>
<evidence type="ECO:0000313" key="1">
    <source>
        <dbReference type="EMBL" id="XDJ51281.1"/>
    </source>
</evidence>
<dbReference type="SUPFAM" id="SSF69635">
    <property type="entry name" value="Type III secretory system chaperone-like"/>
    <property type="match status" value="1"/>
</dbReference>
<dbReference type="AlphaFoldDB" id="A0AB39D8Y0"/>
<protein>
    <submittedName>
        <fullName evidence="1">CesT family type III secretion system chaperone</fullName>
    </submittedName>
</protein>
<reference evidence="1" key="1">
    <citation type="submission" date="2024-05" db="EMBL/GenBank/DDBJ databases">
        <authorList>
            <person name="Luo Y.-C."/>
            <person name="Nicholds J."/>
            <person name="Mortimer T."/>
            <person name="Maboni G."/>
        </authorList>
    </citation>
    <scope>NUCLEOTIDE SEQUENCE</scope>
    <source>
        <strain evidence="2">141555</strain>
        <strain evidence="1">151108</strain>
    </source>
</reference>